<feature type="region of interest" description="Disordered" evidence="11">
    <location>
        <begin position="363"/>
        <end position="384"/>
    </location>
</feature>
<keyword evidence="5" id="KW-0597">Phosphoprotein</keyword>
<dbReference type="InterPro" id="IPR003593">
    <property type="entry name" value="AAA+_ATPase"/>
</dbReference>
<dbReference type="SMART" id="SM00382">
    <property type="entry name" value="AAA"/>
    <property type="match status" value="3"/>
</dbReference>
<dbReference type="FunFam" id="3.40.50.300:FF:001368">
    <property type="entry name" value="Midasin"/>
    <property type="match status" value="1"/>
</dbReference>
<evidence type="ECO:0000256" key="8">
    <source>
        <dbReference type="ARBA" id="ARBA00023186"/>
    </source>
</evidence>
<keyword evidence="13" id="KW-0378">Hydrolase</keyword>
<dbReference type="Gene3D" id="3.40.50.300">
    <property type="entry name" value="P-loop containing nucleotide triphosphate hydrolases"/>
    <property type="match status" value="4"/>
</dbReference>
<dbReference type="Pfam" id="PF17865">
    <property type="entry name" value="AAA_lid_5"/>
    <property type="match status" value="1"/>
</dbReference>
<feature type="domain" description="AAA+ ATPase" evidence="12">
    <location>
        <begin position="1383"/>
        <end position="1535"/>
    </location>
</feature>
<evidence type="ECO:0000256" key="2">
    <source>
        <dbReference type="ARBA" id="ARBA00004642"/>
    </source>
</evidence>
<dbReference type="PANTHER" id="PTHR48103">
    <property type="entry name" value="MIDASIN-RELATED"/>
    <property type="match status" value="1"/>
</dbReference>
<feature type="domain" description="AAA+ ATPase" evidence="12">
    <location>
        <begin position="703"/>
        <end position="849"/>
    </location>
</feature>
<evidence type="ECO:0000256" key="11">
    <source>
        <dbReference type="SAM" id="MobiDB-lite"/>
    </source>
</evidence>
<dbReference type="FunFam" id="3.40.50.300:FF:000142">
    <property type="entry name" value="Midasin"/>
    <property type="match status" value="1"/>
</dbReference>
<evidence type="ECO:0000256" key="9">
    <source>
        <dbReference type="ARBA" id="ARBA00023242"/>
    </source>
</evidence>
<dbReference type="GO" id="GO:0016887">
    <property type="term" value="F:ATP hydrolysis activity"/>
    <property type="evidence" value="ECO:0007669"/>
    <property type="project" value="InterPro"/>
</dbReference>
<gene>
    <name evidence="13" type="ORF">B0F90DRAFT_1235444</name>
</gene>
<dbReference type="InterPro" id="IPR041190">
    <property type="entry name" value="Midasin_AAA_lid_5"/>
</dbReference>
<dbReference type="GO" id="GO:0000055">
    <property type="term" value="P:ribosomal large subunit export from nucleus"/>
    <property type="evidence" value="ECO:0007669"/>
    <property type="project" value="TreeGrafter"/>
</dbReference>
<dbReference type="EMBL" id="WTXG01000007">
    <property type="protein sequence ID" value="KAI0304300.1"/>
    <property type="molecule type" value="Genomic_DNA"/>
</dbReference>
<comment type="caution">
    <text evidence="13">The sequence shown here is derived from an EMBL/GenBank/DDBJ whole genome shotgun (WGS) entry which is preliminary data.</text>
</comment>
<evidence type="ECO:0000256" key="6">
    <source>
        <dbReference type="ARBA" id="ARBA00022741"/>
    </source>
</evidence>
<dbReference type="InterPro" id="IPR027417">
    <property type="entry name" value="P-loop_NTPase"/>
</dbReference>
<keyword evidence="14" id="KW-1185">Reference proteome</keyword>
<feature type="domain" description="AAA+ ATPase" evidence="12">
    <location>
        <begin position="998"/>
        <end position="1212"/>
    </location>
</feature>
<evidence type="ECO:0000256" key="10">
    <source>
        <dbReference type="ARBA" id="ARBA00077000"/>
    </source>
</evidence>
<dbReference type="GO" id="GO:0000027">
    <property type="term" value="P:ribosomal large subunit assembly"/>
    <property type="evidence" value="ECO:0007669"/>
    <property type="project" value="TreeGrafter"/>
</dbReference>
<dbReference type="FunFam" id="3.40.50.300:FF:000712">
    <property type="entry name" value="Midasin"/>
    <property type="match status" value="1"/>
</dbReference>
<keyword evidence="7" id="KW-0067">ATP-binding</keyword>
<accession>A0AAD4M7F2</accession>
<dbReference type="Pfam" id="PF17867">
    <property type="entry name" value="AAA_lid_7"/>
    <property type="match status" value="2"/>
</dbReference>
<keyword evidence="9" id="KW-0539">Nucleus</keyword>
<dbReference type="SUPFAM" id="SSF52540">
    <property type="entry name" value="P-loop containing nucleoside triphosphate hydrolases"/>
    <property type="match status" value="4"/>
</dbReference>
<evidence type="ECO:0000256" key="4">
    <source>
        <dbReference type="ARBA" id="ARBA00017143"/>
    </source>
</evidence>
<evidence type="ECO:0000256" key="7">
    <source>
        <dbReference type="ARBA" id="ARBA00022840"/>
    </source>
</evidence>
<evidence type="ECO:0000256" key="5">
    <source>
        <dbReference type="ARBA" id="ARBA00022553"/>
    </source>
</evidence>
<organism evidence="13 14">
    <name type="scientific">Multifurca ochricompacta</name>
    <dbReference type="NCBI Taxonomy" id="376703"/>
    <lineage>
        <taxon>Eukaryota</taxon>
        <taxon>Fungi</taxon>
        <taxon>Dikarya</taxon>
        <taxon>Basidiomycota</taxon>
        <taxon>Agaricomycotina</taxon>
        <taxon>Agaricomycetes</taxon>
        <taxon>Russulales</taxon>
        <taxon>Russulaceae</taxon>
        <taxon>Multifurca</taxon>
    </lineage>
</organism>
<evidence type="ECO:0000313" key="14">
    <source>
        <dbReference type="Proteomes" id="UP001203297"/>
    </source>
</evidence>
<proteinExistence type="inferred from homology"/>
<evidence type="ECO:0000313" key="13">
    <source>
        <dbReference type="EMBL" id="KAI0304300.1"/>
    </source>
</evidence>
<evidence type="ECO:0000256" key="3">
    <source>
        <dbReference type="ARBA" id="ARBA00007188"/>
    </source>
</evidence>
<protein>
    <recommendedName>
        <fullName evidence="4">Midasin</fullName>
    </recommendedName>
    <alternativeName>
        <fullName evidence="10">MIDAS-containing protein</fullName>
    </alternativeName>
</protein>
<dbReference type="InterPro" id="IPR011704">
    <property type="entry name" value="ATPase_dyneun-rel_AAA"/>
</dbReference>
<dbReference type="GO" id="GO:0030687">
    <property type="term" value="C:preribosome, large subunit precursor"/>
    <property type="evidence" value="ECO:0007669"/>
    <property type="project" value="TreeGrafter"/>
</dbReference>
<dbReference type="InterPro" id="IPR040848">
    <property type="entry name" value="AAA_lid_7"/>
</dbReference>
<dbReference type="InterPro" id="IPR025662">
    <property type="entry name" value="Sigma_54_int_dom_ATP-bd_1"/>
</dbReference>
<dbReference type="PANTHER" id="PTHR48103:SF2">
    <property type="entry name" value="MIDASIN"/>
    <property type="match status" value="1"/>
</dbReference>
<reference evidence="13" key="1">
    <citation type="journal article" date="2022" name="New Phytol.">
        <title>Evolutionary transition to the ectomycorrhizal habit in the genomes of a hyperdiverse lineage of mushroom-forming fungi.</title>
        <authorList>
            <person name="Looney B."/>
            <person name="Miyauchi S."/>
            <person name="Morin E."/>
            <person name="Drula E."/>
            <person name="Courty P.E."/>
            <person name="Kohler A."/>
            <person name="Kuo A."/>
            <person name="LaButti K."/>
            <person name="Pangilinan J."/>
            <person name="Lipzen A."/>
            <person name="Riley R."/>
            <person name="Andreopoulos W."/>
            <person name="He G."/>
            <person name="Johnson J."/>
            <person name="Nolan M."/>
            <person name="Tritt A."/>
            <person name="Barry K.W."/>
            <person name="Grigoriev I.V."/>
            <person name="Nagy L.G."/>
            <person name="Hibbett D."/>
            <person name="Henrissat B."/>
            <person name="Matheny P.B."/>
            <person name="Labbe J."/>
            <person name="Martin F.M."/>
        </authorList>
    </citation>
    <scope>NUCLEOTIDE SEQUENCE</scope>
    <source>
        <strain evidence="13">BPL690</strain>
    </source>
</reference>
<comment type="subcellular location">
    <subcellularLocation>
        <location evidence="1">Nucleus</location>
        <location evidence="1">Nucleolus</location>
    </subcellularLocation>
    <subcellularLocation>
        <location evidence="2">Nucleus</location>
        <location evidence="2">Nucleoplasm</location>
    </subcellularLocation>
</comment>
<comment type="similarity">
    <text evidence="3">Belongs to the midasin family.</text>
</comment>
<dbReference type="GO" id="GO:0005730">
    <property type="term" value="C:nucleolus"/>
    <property type="evidence" value="ECO:0007669"/>
    <property type="project" value="UniProtKB-SubCell"/>
</dbReference>
<keyword evidence="6" id="KW-0547">Nucleotide-binding</keyword>
<keyword evidence="8" id="KW-0143">Chaperone</keyword>
<dbReference type="Pfam" id="PF21108">
    <property type="entry name" value="MDN1_4th"/>
    <property type="match status" value="1"/>
</dbReference>
<dbReference type="Proteomes" id="UP001203297">
    <property type="component" value="Unassembled WGS sequence"/>
</dbReference>
<dbReference type="CDD" id="cd00009">
    <property type="entry name" value="AAA"/>
    <property type="match status" value="2"/>
</dbReference>
<name>A0AAD4M7F2_9AGAM</name>
<dbReference type="InterPro" id="IPR048617">
    <property type="entry name" value="MDN1_AAA_lid_4"/>
</dbReference>
<dbReference type="PROSITE" id="PS00675">
    <property type="entry name" value="SIGMA54_INTERACT_1"/>
    <property type="match status" value="1"/>
</dbReference>
<dbReference type="Pfam" id="PF07728">
    <property type="entry name" value="AAA_5"/>
    <property type="match status" value="5"/>
</dbReference>
<dbReference type="GO" id="GO:0005654">
    <property type="term" value="C:nucleoplasm"/>
    <property type="evidence" value="ECO:0007669"/>
    <property type="project" value="UniProtKB-SubCell"/>
</dbReference>
<evidence type="ECO:0000256" key="1">
    <source>
        <dbReference type="ARBA" id="ARBA00004604"/>
    </source>
</evidence>
<dbReference type="GO" id="GO:0005524">
    <property type="term" value="F:ATP binding"/>
    <property type="evidence" value="ECO:0007669"/>
    <property type="project" value="UniProtKB-KW"/>
</dbReference>
<sequence>MRAGRWVIFQDIEKGSNEVLGAIKPLVESLGMGKWVGGRAKLAVPSRGEVVAAESFAVFATRSLSISSDGFSPSPTFFGAHKFHEVVIPAPTQEGLRTIVATLSPKLCGPAVWGIIALWDAIKAVEPATLDREMGLRDLRRYCLRLDALLPASYRPMDNDTSRSQMDHVARDIFFGAGSLTNASRMRSLAIATVVAEHLGLTQEKRDWLLHQHAPEVIHELDADGRTIALRLGRIRLPTRASKSVIFPLPTRPFAMHRPAVTLMCRIATCVSMGEPVLLTGETGTESSDLLGSFKPIDARVPSSELQLQFLDLFRSTFSQKKNVKFEESTWKAVKEGKWKRAVGLWKESVRLAKDRIRSKLSETTSGDLSDTIGPEAPRKRRKTGTAYFQSSERNWSAFEREVLQFEAQYVTKKGKFTFSFMEGPLVKALRSGDWYAAYFVIIKVLTAPRILLDEINLANPETLEALAMLLRDPTSSITLTEQGSMEPLPRHPDFRIFACMNPATDAGKKELPPNIRSYFTEIEVSPPDADRETLLAIVAQYIAPSAVSDKAAIMDVAEFYTAIKALSADRRIADGSNRRPHFSMRTLARALSFASEMAGSYSLRRALWEGCLMAFTMTLDMPSRECVTALAQKHILNGVRNIRVMLTREPAPPQSRPLETFVKFGPFYLEKGDLAEVPTDDYIMTTSVERKLIDLARIISTRMFPVLIEGPTSSGKTSTVEFLAKKTGHRFVRINNHEHTDIQEYLGTYVSDPVSGNLVFKDGLLVQALRHGDWIVLDELNLAPTDVLEALNRLLDDNRELFIPETQEVIKPHPHFMLFATQNPPGLYAGRKVLSRAFRGRFLEVHFEDVPQAELETILCQRCHIAPSYAQRIVTVFRELQKRRQSSRVFESKQSFATLRDLFRWAGRDAVGYQELAENGYMLLAERARREDDRAVVKSVIESIMKVRIDEAALYSFDRFEGNLVGFLGFNVPFPSNIVWTKAMQRLLILVGRALLSEEPILLVGETGSGKTSVCQVYADAVNKHLVSLNCHQNTETADLIGGMRPIRNKAAAEAETFSEAFLLLSQCGVSEIPNDSASLLSAIDCLEKDQLISSSKAEEVRRKLRRINWIFEWHDGPLVVTMKAGDVLLLDEISLADDSVLERLNSVLEPARTVVLAEKGGDSAEGSFVQAAPGFRLVATMNPGGDYGKKELSPALRNRFTEIWVPPVNEREDLALIVTSSWRHECLKPYTDLVLDFIEWLSRRVSEPSLFGLRDILAWVAFSNSMLDNTAMKAMPLNAVFHHAAHVACLDGLGSFPVLSGYSSLALRQLKDDALLRLQELVPISSEGPSHYNPIHDVNQFVQLGEFAIPRGLKEPAPHAYNIQAPTTRENAMRLIRASQLSKPILLEGSPGAGKTSLITTLANICGYRLCRINLSDQTDLADLFGADLPVDGGRPGEFVWKEAEFLRAMQEGHWVLLDEMNLAPQSVLEGLNAVLDHRGTVYLPELGRAFSRHPSFRIFAAQNPIQQGGGRKGLPKSYVNRFTKVFVDPLTPSDLLQISKHMFLNALRSG</sequence>
<evidence type="ECO:0000259" key="12">
    <source>
        <dbReference type="SMART" id="SM00382"/>
    </source>
</evidence>